<proteinExistence type="predicted"/>
<evidence type="ECO:0000313" key="8">
    <source>
        <dbReference type="Proteomes" id="UP000663880"/>
    </source>
</evidence>
<evidence type="ECO:0000256" key="6">
    <source>
        <dbReference type="SAM" id="Phobius"/>
    </source>
</evidence>
<keyword evidence="3 6" id="KW-0812">Transmembrane</keyword>
<evidence type="ECO:0000256" key="1">
    <source>
        <dbReference type="ARBA" id="ARBA00004651"/>
    </source>
</evidence>
<organism evidence="7 8">
    <name type="scientific">Pieris macdunnoughi</name>
    <dbReference type="NCBI Taxonomy" id="345717"/>
    <lineage>
        <taxon>Eukaryota</taxon>
        <taxon>Metazoa</taxon>
        <taxon>Ecdysozoa</taxon>
        <taxon>Arthropoda</taxon>
        <taxon>Hexapoda</taxon>
        <taxon>Insecta</taxon>
        <taxon>Pterygota</taxon>
        <taxon>Neoptera</taxon>
        <taxon>Endopterygota</taxon>
        <taxon>Lepidoptera</taxon>
        <taxon>Glossata</taxon>
        <taxon>Ditrysia</taxon>
        <taxon>Papilionoidea</taxon>
        <taxon>Pieridae</taxon>
        <taxon>Pierinae</taxon>
        <taxon>Pieris</taxon>
    </lineage>
</organism>
<evidence type="ECO:0000256" key="5">
    <source>
        <dbReference type="ARBA" id="ARBA00023136"/>
    </source>
</evidence>
<protein>
    <submittedName>
        <fullName evidence="7">Uncharacterized protein</fullName>
    </submittedName>
</protein>
<comment type="subcellular location">
    <subcellularLocation>
        <location evidence="1">Cell membrane</location>
        <topology evidence="1">Multi-pass membrane protein</topology>
    </subcellularLocation>
</comment>
<dbReference type="EMBL" id="CAJOBZ010000062">
    <property type="protein sequence ID" value="CAF4931112.1"/>
    <property type="molecule type" value="Genomic_DNA"/>
</dbReference>
<evidence type="ECO:0000256" key="2">
    <source>
        <dbReference type="ARBA" id="ARBA00022475"/>
    </source>
</evidence>
<keyword evidence="5 6" id="KW-0472">Membrane</keyword>
<keyword evidence="8" id="KW-1185">Reference proteome</keyword>
<dbReference type="GO" id="GO:0050909">
    <property type="term" value="P:sensory perception of taste"/>
    <property type="evidence" value="ECO:0007669"/>
    <property type="project" value="InterPro"/>
</dbReference>
<gene>
    <name evidence="7" type="ORF">PMACD_LOCUS13874</name>
</gene>
<dbReference type="OrthoDB" id="7280611at2759"/>
<keyword evidence="4 6" id="KW-1133">Transmembrane helix</keyword>
<dbReference type="InterPro" id="IPR013604">
    <property type="entry name" value="7TM_chemorcpt"/>
</dbReference>
<evidence type="ECO:0000313" key="7">
    <source>
        <dbReference type="EMBL" id="CAF4931112.1"/>
    </source>
</evidence>
<name>A0A821WUE5_9NEOP</name>
<evidence type="ECO:0000256" key="3">
    <source>
        <dbReference type="ARBA" id="ARBA00022692"/>
    </source>
</evidence>
<reference evidence="7" key="1">
    <citation type="submission" date="2021-02" db="EMBL/GenBank/DDBJ databases">
        <authorList>
            <person name="Steward A R."/>
        </authorList>
    </citation>
    <scope>NUCLEOTIDE SEQUENCE</scope>
</reference>
<feature type="transmembrane region" description="Helical" evidence="6">
    <location>
        <begin position="100"/>
        <end position="118"/>
    </location>
</feature>
<evidence type="ECO:0000256" key="4">
    <source>
        <dbReference type="ARBA" id="ARBA00022989"/>
    </source>
</evidence>
<comment type="caution">
    <text evidence="7">The sequence shown here is derived from an EMBL/GenBank/DDBJ whole genome shotgun (WGS) entry which is preliminary data.</text>
</comment>
<dbReference type="GO" id="GO:0005886">
    <property type="term" value="C:plasma membrane"/>
    <property type="evidence" value="ECO:0007669"/>
    <property type="project" value="UniProtKB-SubCell"/>
</dbReference>
<dbReference type="Proteomes" id="UP000663880">
    <property type="component" value="Unassembled WGS sequence"/>
</dbReference>
<sequence>MIIKAYDTLNHAIKWQFDIDGTLMVASILTVQLCPMLSVCMNGDRLHKEVLWLREMLACRLYEGRLEKRDRRPAQALLTLTEARNLSFSLFHMFNVDLSFPFKMFSLLITYLIILLQFEKVKNNSLIKPTLLD</sequence>
<dbReference type="Pfam" id="PF08395">
    <property type="entry name" value="7tm_7"/>
    <property type="match status" value="1"/>
</dbReference>
<accession>A0A821WUE5</accession>
<dbReference type="AlphaFoldDB" id="A0A821WUE5"/>
<keyword evidence="2" id="KW-1003">Cell membrane</keyword>